<dbReference type="KEGG" id="erz:ER308_05840"/>
<proteinExistence type="predicted"/>
<accession>A0A411YD38</accession>
<name>A0A411YD38_9ACTN</name>
<keyword evidence="2" id="KW-1185">Reference proteome</keyword>
<gene>
    <name evidence="1" type="ORF">ER308_05840</name>
</gene>
<dbReference type="AlphaFoldDB" id="A0A411YD38"/>
<protein>
    <submittedName>
        <fullName evidence="1">Uncharacterized protein</fullName>
    </submittedName>
</protein>
<evidence type="ECO:0000313" key="2">
    <source>
        <dbReference type="Proteomes" id="UP000291469"/>
    </source>
</evidence>
<evidence type="ECO:0000313" key="1">
    <source>
        <dbReference type="EMBL" id="QBI19109.1"/>
    </source>
</evidence>
<reference evidence="1 2" key="1">
    <citation type="submission" date="2019-01" db="EMBL/GenBank/DDBJ databases">
        <title>Egibacter rhizosphaerae EGI 80759T.</title>
        <authorList>
            <person name="Chen D.-D."/>
            <person name="Tian Y."/>
            <person name="Jiao J.-Y."/>
            <person name="Zhang X.-T."/>
            <person name="Zhang Y.-G."/>
            <person name="Zhang Y."/>
            <person name="Xiao M."/>
            <person name="Shu W.-S."/>
            <person name="Li W.-J."/>
        </authorList>
    </citation>
    <scope>NUCLEOTIDE SEQUENCE [LARGE SCALE GENOMIC DNA]</scope>
    <source>
        <strain evidence="1 2">EGI 80759</strain>
    </source>
</reference>
<organism evidence="1 2">
    <name type="scientific">Egibacter rhizosphaerae</name>
    <dbReference type="NCBI Taxonomy" id="1670831"/>
    <lineage>
        <taxon>Bacteria</taxon>
        <taxon>Bacillati</taxon>
        <taxon>Actinomycetota</taxon>
        <taxon>Nitriliruptoria</taxon>
        <taxon>Egibacterales</taxon>
        <taxon>Egibacteraceae</taxon>
        <taxon>Egibacter</taxon>
    </lineage>
</organism>
<dbReference type="RefSeq" id="WP_131154106.1">
    <property type="nucleotide sequence ID" value="NZ_CP036402.1"/>
</dbReference>
<sequence length="59" mass="6393">MVEAFQDHGKLLPVRPSHWADCAGTTSSFSRGILRENDDVNLLQGGGVETSASTRNILH</sequence>
<dbReference type="EMBL" id="CP036402">
    <property type="protein sequence ID" value="QBI19109.1"/>
    <property type="molecule type" value="Genomic_DNA"/>
</dbReference>
<dbReference type="Proteomes" id="UP000291469">
    <property type="component" value="Chromosome"/>
</dbReference>